<protein>
    <submittedName>
        <fullName evidence="9">Uncharacterized protein</fullName>
    </submittedName>
</protein>
<keyword evidence="3" id="KW-0547">Nucleotide-binding</keyword>
<keyword evidence="6" id="KW-0238">DNA-binding</keyword>
<keyword evidence="5" id="KW-0067">ATP-binding</keyword>
<evidence type="ECO:0000256" key="2">
    <source>
        <dbReference type="ARBA" id="ARBA00007025"/>
    </source>
</evidence>
<dbReference type="PANTHER" id="PTHR45797">
    <property type="entry name" value="RAD54-LIKE"/>
    <property type="match status" value="1"/>
</dbReference>
<evidence type="ECO:0000256" key="3">
    <source>
        <dbReference type="ARBA" id="ARBA00022741"/>
    </source>
</evidence>
<dbReference type="EMBL" id="KZ345896">
    <property type="protein sequence ID" value="PIO71640.1"/>
    <property type="molecule type" value="Genomic_DNA"/>
</dbReference>
<keyword evidence="10" id="KW-1185">Reference proteome</keyword>
<proteinExistence type="inferred from homology"/>
<organism evidence="9 10">
    <name type="scientific">Teladorsagia circumcincta</name>
    <name type="common">Brown stomach worm</name>
    <name type="synonym">Ostertagia circumcincta</name>
    <dbReference type="NCBI Taxonomy" id="45464"/>
    <lineage>
        <taxon>Eukaryota</taxon>
        <taxon>Metazoa</taxon>
        <taxon>Ecdysozoa</taxon>
        <taxon>Nematoda</taxon>
        <taxon>Chromadorea</taxon>
        <taxon>Rhabditida</taxon>
        <taxon>Rhabditina</taxon>
        <taxon>Rhabditomorpha</taxon>
        <taxon>Strongyloidea</taxon>
        <taxon>Trichostrongylidae</taxon>
        <taxon>Teladorsagia</taxon>
    </lineage>
</organism>
<dbReference type="GO" id="GO:0004386">
    <property type="term" value="F:helicase activity"/>
    <property type="evidence" value="ECO:0007669"/>
    <property type="project" value="UniProtKB-KW"/>
</dbReference>
<dbReference type="Proteomes" id="UP000230423">
    <property type="component" value="Unassembled WGS sequence"/>
</dbReference>
<dbReference type="InterPro" id="IPR044574">
    <property type="entry name" value="ARIP4-like"/>
</dbReference>
<feature type="region of interest" description="Disordered" evidence="8">
    <location>
        <begin position="181"/>
        <end position="217"/>
    </location>
</feature>
<evidence type="ECO:0000256" key="1">
    <source>
        <dbReference type="ARBA" id="ARBA00004123"/>
    </source>
</evidence>
<evidence type="ECO:0000256" key="4">
    <source>
        <dbReference type="ARBA" id="ARBA00022806"/>
    </source>
</evidence>
<dbReference type="OrthoDB" id="2020972at2759"/>
<evidence type="ECO:0000313" key="10">
    <source>
        <dbReference type="Proteomes" id="UP000230423"/>
    </source>
</evidence>
<comment type="subcellular location">
    <subcellularLocation>
        <location evidence="1">Nucleus</location>
    </subcellularLocation>
</comment>
<feature type="compositionally biased region" description="Pro residues" evidence="8">
    <location>
        <begin position="191"/>
        <end position="209"/>
    </location>
</feature>
<dbReference type="GO" id="GO:0016887">
    <property type="term" value="F:ATP hydrolysis activity"/>
    <property type="evidence" value="ECO:0007669"/>
    <property type="project" value="InterPro"/>
</dbReference>
<dbReference type="GO" id="GO:0003677">
    <property type="term" value="F:DNA binding"/>
    <property type="evidence" value="ECO:0007669"/>
    <property type="project" value="UniProtKB-KW"/>
</dbReference>
<evidence type="ECO:0000256" key="5">
    <source>
        <dbReference type="ARBA" id="ARBA00022840"/>
    </source>
</evidence>
<keyword evidence="7" id="KW-0539">Nucleus</keyword>
<gene>
    <name evidence="9" type="ORF">TELCIR_06459</name>
</gene>
<evidence type="ECO:0000256" key="7">
    <source>
        <dbReference type="ARBA" id="ARBA00023242"/>
    </source>
</evidence>
<sequence>MLVGIHAMMRKQSVECTERVVDEAQVDANITQKELETLLMYDESLDVIHKKWDTSQWDFGDEVLESVVKNRSEMLAEEPFLHESLMLEREEGLSEEEKKEAELWFTKEQYKDTQMRTFCRNGYPMGYAHPSENGNEGGMVGLNRMFNPMEGPRRVPPFPGAAVAFEAASNSRGSVQLIRTDRVPNRAPPLITLPPDPPRPLRLPPPLNPVPDVIELD</sequence>
<name>A0A2G9UQA0_TELCI</name>
<evidence type="ECO:0000313" key="9">
    <source>
        <dbReference type="EMBL" id="PIO71640.1"/>
    </source>
</evidence>
<dbReference type="GO" id="GO:0005634">
    <property type="term" value="C:nucleus"/>
    <property type="evidence" value="ECO:0007669"/>
    <property type="project" value="UniProtKB-SubCell"/>
</dbReference>
<dbReference type="AlphaFoldDB" id="A0A2G9UQA0"/>
<keyword evidence="4" id="KW-0347">Helicase</keyword>
<comment type="similarity">
    <text evidence="2">Belongs to the SNF2/RAD54 helicase family.</text>
</comment>
<keyword evidence="4" id="KW-0378">Hydrolase</keyword>
<evidence type="ECO:0000256" key="6">
    <source>
        <dbReference type="ARBA" id="ARBA00023125"/>
    </source>
</evidence>
<dbReference type="GO" id="GO:0005524">
    <property type="term" value="F:ATP binding"/>
    <property type="evidence" value="ECO:0007669"/>
    <property type="project" value="UniProtKB-KW"/>
</dbReference>
<evidence type="ECO:0000256" key="8">
    <source>
        <dbReference type="SAM" id="MobiDB-lite"/>
    </source>
</evidence>
<accession>A0A2G9UQA0</accession>
<reference evidence="9 10" key="1">
    <citation type="submission" date="2015-09" db="EMBL/GenBank/DDBJ databases">
        <title>Draft genome of the parasitic nematode Teladorsagia circumcincta isolate WARC Sus (inbred).</title>
        <authorList>
            <person name="Mitreva M."/>
        </authorList>
    </citation>
    <scope>NUCLEOTIDE SEQUENCE [LARGE SCALE GENOMIC DNA]</scope>
    <source>
        <strain evidence="9 10">S</strain>
    </source>
</reference>
<dbReference type="PANTHER" id="PTHR45797:SF1">
    <property type="entry name" value="HELICASE ARIP4"/>
    <property type="match status" value="1"/>
</dbReference>